<keyword evidence="2" id="KW-0645">Protease</keyword>
<sequence length="809" mass="90546">MSFTSYQDGLKQAQELGTKAIQIEASLSTLSPVTSPIPTLQKAFPVYISAAETYGNLLSSKLVPKNDIQFVKKKWRLILERAEKIKARIEQLGGFVGKVEIGVAGEELAVLFRGSTINGIDAPLWVKPESYMDEGDLFRESEQPELAGSQLELDPEWREIAEDVWKLQTSKSEHTMKQGLVSDCSIVAAMGVGIEHGKHFKTEFGWNNLFPQDSRGFPRYSRNGKHILKLLLNGAWRRITFDSLLPYSKKNGAPLYTGCHSQQPDSTAYIGSPWIPLALKGYFKAHGGYSLMGSSPGSDIYEFTGWIPERLNLKDGFKREKEWYRMKEAWLQGDVMVSLGTGEEVREGLVKRHAYGVVTLHEDEETRLLDIIDPGASTFSATWDNVCVDFEALYLNWRPSLRPVVATKHWSWPKPSEFDNGNNTNIINSQYRLRIQVSALEHLPEVWILLSQHVTSRGRPLDDITLHVFEVFNNPSQKTGPPEPERLNPRNSYINSTHVLVRYQLRRLITNLIVVPARDRGIYQTGFTLNVHAPENTLLQVERISRTMPFMETVCGSLTSRNAGGHPRWPTHITNPQYKLVVRSEMGEMTGRIVLQGDKNVPWNVRIVWGRGELVADLSENMVYADTGAYSYGMAYCEIPKLSTGNYTLIVSSFEPGQTGAYTLSFEATAPISITPLPAEGAGMFSRVFQDSWTDQTAGGRPSLGKYHDNPKVEVILPKLGVLLSRLYLPTPSPMPINMTIFKRTEGGALGQQVATTGPYSDSTCGVSTGKIRLDAGIYIAVLSTYEPSKNEWVLKLWSDVAFTAEMIR</sequence>
<reference evidence="7" key="3">
    <citation type="submission" date="2024-01" db="EMBL/GenBank/DDBJ databases">
        <authorList>
            <person name="Coelho M.A."/>
            <person name="David-Palma M."/>
            <person name="Shea T."/>
            <person name="Sun S."/>
            <person name="Cuomo C.A."/>
            <person name="Heitman J."/>
        </authorList>
    </citation>
    <scope>NUCLEOTIDE SEQUENCE</scope>
    <source>
        <strain evidence="7">CBS 7841</strain>
    </source>
</reference>
<evidence type="ECO:0000313" key="8">
    <source>
        <dbReference type="Proteomes" id="UP000094043"/>
    </source>
</evidence>
<dbReference type="KEGG" id="cdep:91089890"/>
<accession>A0AAJ8M2T1</accession>
<keyword evidence="8" id="KW-1185">Reference proteome</keyword>
<proteinExistence type="inferred from homology"/>
<gene>
    <name evidence="7" type="ORF">L203_105681</name>
</gene>
<dbReference type="SUPFAM" id="SSF54001">
    <property type="entry name" value="Cysteine proteinases"/>
    <property type="match status" value="1"/>
</dbReference>
<keyword evidence="4" id="KW-0788">Thiol protease</keyword>
<evidence type="ECO:0000256" key="1">
    <source>
        <dbReference type="ARBA" id="ARBA00010193"/>
    </source>
</evidence>
<dbReference type="InterPro" id="IPR038765">
    <property type="entry name" value="Papain-like_cys_pep_sf"/>
</dbReference>
<evidence type="ECO:0000256" key="4">
    <source>
        <dbReference type="ARBA" id="ARBA00022807"/>
    </source>
</evidence>
<reference evidence="7" key="2">
    <citation type="journal article" date="2022" name="Elife">
        <title>Obligate sexual reproduction of a homothallic fungus closely related to the Cryptococcus pathogenic species complex.</title>
        <authorList>
            <person name="Passer A.R."/>
            <person name="Clancey S.A."/>
            <person name="Shea T."/>
            <person name="David-Palma M."/>
            <person name="Averette A.F."/>
            <person name="Boekhout T."/>
            <person name="Porcel B.M."/>
            <person name="Nowrousian M."/>
            <person name="Cuomo C.A."/>
            <person name="Sun S."/>
            <person name="Heitman J."/>
            <person name="Coelho M.A."/>
        </authorList>
    </citation>
    <scope>NUCLEOTIDE SEQUENCE</scope>
    <source>
        <strain evidence="7">CBS 7841</strain>
    </source>
</reference>
<evidence type="ECO:0000259" key="6">
    <source>
        <dbReference type="PROSITE" id="PS50203"/>
    </source>
</evidence>
<dbReference type="InterPro" id="IPR022683">
    <property type="entry name" value="Calpain_III"/>
</dbReference>
<dbReference type="EMBL" id="CP143790">
    <property type="protein sequence ID" value="WVN90445.1"/>
    <property type="molecule type" value="Genomic_DNA"/>
</dbReference>
<dbReference type="InterPro" id="IPR001300">
    <property type="entry name" value="Peptidase_C2_calpain_cat"/>
</dbReference>
<evidence type="ECO:0000313" key="7">
    <source>
        <dbReference type="EMBL" id="WVN90445.1"/>
    </source>
</evidence>
<dbReference type="Gene3D" id="2.60.120.380">
    <property type="match status" value="2"/>
</dbReference>
<dbReference type="PANTHER" id="PTHR46143">
    <property type="entry name" value="CALPAIN-7"/>
    <property type="match status" value="1"/>
</dbReference>
<dbReference type="InterPro" id="IPR051297">
    <property type="entry name" value="PalB/RIM13"/>
</dbReference>
<dbReference type="AlphaFoldDB" id="A0AAJ8M2T1"/>
<organism evidence="7 8">
    <name type="scientific">Cryptococcus depauperatus CBS 7841</name>
    <dbReference type="NCBI Taxonomy" id="1295531"/>
    <lineage>
        <taxon>Eukaryota</taxon>
        <taxon>Fungi</taxon>
        <taxon>Dikarya</taxon>
        <taxon>Basidiomycota</taxon>
        <taxon>Agaricomycotina</taxon>
        <taxon>Tremellomycetes</taxon>
        <taxon>Tremellales</taxon>
        <taxon>Cryptococcaceae</taxon>
        <taxon>Cryptococcus</taxon>
    </lineage>
</organism>
<dbReference type="SMART" id="SM00720">
    <property type="entry name" value="calpain_III"/>
    <property type="match status" value="1"/>
</dbReference>
<evidence type="ECO:0000256" key="5">
    <source>
        <dbReference type="PROSITE-ProRule" id="PRU00239"/>
    </source>
</evidence>
<keyword evidence="3" id="KW-0378">Hydrolase</keyword>
<comment type="caution">
    <text evidence="5">Lacks conserved residue(s) required for the propagation of feature annotation.</text>
</comment>
<dbReference type="GeneID" id="91089890"/>
<dbReference type="RefSeq" id="XP_066071145.1">
    <property type="nucleotide sequence ID" value="XM_066215048.1"/>
</dbReference>
<dbReference type="PANTHER" id="PTHR46143:SF1">
    <property type="entry name" value="CALPAIN-7"/>
    <property type="match status" value="1"/>
</dbReference>
<dbReference type="GO" id="GO:0006508">
    <property type="term" value="P:proteolysis"/>
    <property type="evidence" value="ECO:0007669"/>
    <property type="project" value="UniProtKB-KW"/>
</dbReference>
<dbReference type="SUPFAM" id="SSF49758">
    <property type="entry name" value="Calpain large subunit, middle domain (domain III)"/>
    <property type="match status" value="3"/>
</dbReference>
<dbReference type="InterPro" id="IPR036213">
    <property type="entry name" value="Calpain_III_sf"/>
</dbReference>
<feature type="domain" description="Calpain catalytic" evidence="6">
    <location>
        <begin position="125"/>
        <end position="421"/>
    </location>
</feature>
<comment type="similarity">
    <text evidence="1">Belongs to the peptidase C2 family. PalB/RIM13 subfamily.</text>
</comment>
<reference evidence="7" key="1">
    <citation type="submission" date="2016-06" db="EMBL/GenBank/DDBJ databases">
        <authorList>
            <person name="Cuomo C."/>
            <person name="Litvintseva A."/>
            <person name="Heitman J."/>
            <person name="Chen Y."/>
            <person name="Sun S."/>
            <person name="Springer D."/>
            <person name="Dromer F."/>
            <person name="Young S."/>
            <person name="Zeng Q."/>
            <person name="Chapman S."/>
            <person name="Gujja S."/>
            <person name="Saif S."/>
            <person name="Birren B."/>
        </authorList>
    </citation>
    <scope>NUCLEOTIDE SEQUENCE</scope>
    <source>
        <strain evidence="7">CBS 7841</strain>
    </source>
</reference>
<protein>
    <recommendedName>
        <fullName evidence="6">Calpain catalytic domain-containing protein</fullName>
    </recommendedName>
</protein>
<evidence type="ECO:0000256" key="3">
    <source>
        <dbReference type="ARBA" id="ARBA00022801"/>
    </source>
</evidence>
<dbReference type="Proteomes" id="UP000094043">
    <property type="component" value="Chromosome 7"/>
</dbReference>
<name>A0AAJ8M2T1_9TREE</name>
<dbReference type="PROSITE" id="PS50203">
    <property type="entry name" value="CALPAIN_CAT"/>
    <property type="match status" value="1"/>
</dbReference>
<dbReference type="SMART" id="SM00230">
    <property type="entry name" value="CysPc"/>
    <property type="match status" value="1"/>
</dbReference>
<dbReference type="GO" id="GO:0004198">
    <property type="term" value="F:calcium-dependent cysteine-type endopeptidase activity"/>
    <property type="evidence" value="ECO:0007669"/>
    <property type="project" value="InterPro"/>
</dbReference>
<evidence type="ECO:0000256" key="2">
    <source>
        <dbReference type="ARBA" id="ARBA00022670"/>
    </source>
</evidence>
<dbReference type="Pfam" id="PF00648">
    <property type="entry name" value="Peptidase_C2"/>
    <property type="match status" value="1"/>
</dbReference>